<proteinExistence type="predicted"/>
<protein>
    <submittedName>
        <fullName evidence="1">Uncharacterized protein</fullName>
    </submittedName>
</protein>
<dbReference type="Proteomes" id="UP000225997">
    <property type="component" value="Unassembled WGS sequence"/>
</dbReference>
<accession>A0A2C4R320</accession>
<evidence type="ECO:0000313" key="2">
    <source>
        <dbReference type="Proteomes" id="UP000225997"/>
    </source>
</evidence>
<organism evidence="1 2">
    <name type="scientific">Bacillus toyonensis</name>
    <dbReference type="NCBI Taxonomy" id="155322"/>
    <lineage>
        <taxon>Bacteria</taxon>
        <taxon>Bacillati</taxon>
        <taxon>Bacillota</taxon>
        <taxon>Bacilli</taxon>
        <taxon>Bacillales</taxon>
        <taxon>Bacillaceae</taxon>
        <taxon>Bacillus</taxon>
        <taxon>Bacillus cereus group</taxon>
    </lineage>
</organism>
<dbReference type="AlphaFoldDB" id="A0A2C4R320"/>
<gene>
    <name evidence="1" type="ORF">COF40_07630</name>
</gene>
<dbReference type="EMBL" id="NUSQ01000035">
    <property type="protein sequence ID" value="PHD71786.1"/>
    <property type="molecule type" value="Genomic_DNA"/>
</dbReference>
<evidence type="ECO:0000313" key="1">
    <source>
        <dbReference type="EMBL" id="PHD71786.1"/>
    </source>
</evidence>
<comment type="caution">
    <text evidence="1">The sequence shown here is derived from an EMBL/GenBank/DDBJ whole genome shotgun (WGS) entry which is preliminary data.</text>
</comment>
<reference evidence="1 2" key="1">
    <citation type="submission" date="2017-09" db="EMBL/GenBank/DDBJ databases">
        <title>Large-scale bioinformatics analysis of Bacillus genomes uncovers conserved roles of natural products in bacterial physiology.</title>
        <authorList>
            <consortium name="Agbiome Team Llc"/>
            <person name="Bleich R.M."/>
            <person name="Grubbs K.J."/>
            <person name="Santa Maria K.C."/>
            <person name="Allen S.E."/>
            <person name="Farag S."/>
            <person name="Shank E.A."/>
            <person name="Bowers A."/>
        </authorList>
    </citation>
    <scope>NUCLEOTIDE SEQUENCE [LARGE SCALE GENOMIC DNA]</scope>
    <source>
        <strain evidence="1 2">AFS044250</strain>
    </source>
</reference>
<name>A0A2C4R320_9BACI</name>
<sequence length="60" mass="7371">MLFSYVHLRYKFAINIRGKYRNYVIKWKILRNMKKTSVNLNGKIIIEHEKYTYITVDEES</sequence>